<keyword evidence="1" id="KW-0812">Transmembrane</keyword>
<dbReference type="RefSeq" id="WP_125568250.1">
    <property type="nucleotide sequence ID" value="NZ_AP019307.1"/>
</dbReference>
<proteinExistence type="predicted"/>
<accession>A0A3G9IMK1</accession>
<evidence type="ECO:0000313" key="2">
    <source>
        <dbReference type="EMBL" id="BBH17235.1"/>
    </source>
</evidence>
<feature type="transmembrane region" description="Helical" evidence="1">
    <location>
        <begin position="80"/>
        <end position="100"/>
    </location>
</feature>
<dbReference type="AlphaFoldDB" id="A0A3G9IMK1"/>
<keyword evidence="1" id="KW-0472">Membrane</keyword>
<dbReference type="EMBL" id="AP019307">
    <property type="protein sequence ID" value="BBH17235.1"/>
    <property type="molecule type" value="Genomic_DNA"/>
</dbReference>
<sequence length="144" mass="14697">MFAARTLAYAVAGVSWLMVDFVTWRTHGTLASSSLADVVRLARAHEAHVSPGNVMAITAVPVLGAALGALCAWRNRLVAWVRIAVAAGGVCTAIALIAGLGKGEGSAFGPGAWLAMAGVVAAATGVVIDGFFLVIRRRPIESAS</sequence>
<organism evidence="2 3">
    <name type="scientific">Nocardioides baekrokdamisoli</name>
    <dbReference type="NCBI Taxonomy" id="1804624"/>
    <lineage>
        <taxon>Bacteria</taxon>
        <taxon>Bacillati</taxon>
        <taxon>Actinomycetota</taxon>
        <taxon>Actinomycetes</taxon>
        <taxon>Propionibacteriales</taxon>
        <taxon>Nocardioidaceae</taxon>
        <taxon>Nocardioides</taxon>
    </lineage>
</organism>
<protein>
    <submittedName>
        <fullName evidence="2">Uncharacterized protein</fullName>
    </submittedName>
</protein>
<evidence type="ECO:0000256" key="1">
    <source>
        <dbReference type="SAM" id="Phobius"/>
    </source>
</evidence>
<keyword evidence="3" id="KW-1185">Reference proteome</keyword>
<evidence type="ECO:0000313" key="3">
    <source>
        <dbReference type="Proteomes" id="UP000271573"/>
    </source>
</evidence>
<feature type="transmembrane region" description="Helical" evidence="1">
    <location>
        <begin position="112"/>
        <end position="135"/>
    </location>
</feature>
<name>A0A3G9IMK1_9ACTN</name>
<dbReference type="Proteomes" id="UP000271573">
    <property type="component" value="Chromosome"/>
</dbReference>
<gene>
    <name evidence="2" type="ORF">Back2_15220</name>
</gene>
<reference evidence="2 3" key="1">
    <citation type="submission" date="2018-11" db="EMBL/GenBank/DDBJ databases">
        <title>Complete genome sequence of Nocardioides baekrokdamisoli strain KCTC 39748.</title>
        <authorList>
            <person name="Kang S.W."/>
            <person name="Lee K.C."/>
            <person name="Kim K.K."/>
            <person name="Kim J.S."/>
            <person name="Kim D.S."/>
            <person name="Ko S.H."/>
            <person name="Yang S.H."/>
            <person name="Shin Y.K."/>
            <person name="Lee J.S."/>
        </authorList>
    </citation>
    <scope>NUCLEOTIDE SEQUENCE [LARGE SCALE GENOMIC DNA]</scope>
    <source>
        <strain evidence="2 3">KCTC 39748</strain>
    </source>
</reference>
<feature type="transmembrane region" description="Helical" evidence="1">
    <location>
        <begin position="52"/>
        <end position="73"/>
    </location>
</feature>
<dbReference type="KEGG" id="nbe:Back2_15220"/>
<keyword evidence="1" id="KW-1133">Transmembrane helix</keyword>